<accession>A0A0A2LZK8</accession>
<dbReference type="STRING" id="1121895.GCA_000378485_03650"/>
<evidence type="ECO:0000313" key="2">
    <source>
        <dbReference type="Proteomes" id="UP000030152"/>
    </source>
</evidence>
<name>A0A0A2LZK8_9FLAO</name>
<dbReference type="AlphaFoldDB" id="A0A0A2LZK8"/>
<dbReference type="eggNOG" id="ENOG50333NH">
    <property type="taxonomic scope" value="Bacteria"/>
</dbReference>
<protein>
    <recommendedName>
        <fullName evidence="3">DUF2007 domain-containing protein</fullName>
    </recommendedName>
</protein>
<dbReference type="RefSeq" id="WP_020214826.1">
    <property type="nucleotide sequence ID" value="NZ_JRLX01000016.1"/>
</dbReference>
<evidence type="ECO:0008006" key="3">
    <source>
        <dbReference type="Google" id="ProtNLM"/>
    </source>
</evidence>
<sequence length="79" mass="8889">MNHFITAATFSYPHEITILKHLLVKAGLSFYFENETMATVVPLYSHALGGIKLKVHPNDLSTVKDILEQLNTNTHLKIV</sequence>
<comment type="caution">
    <text evidence="1">The sequence shown here is derived from an EMBL/GenBank/DDBJ whole genome shotgun (WGS) entry which is preliminary data.</text>
</comment>
<evidence type="ECO:0000313" key="1">
    <source>
        <dbReference type="EMBL" id="KGO85807.1"/>
    </source>
</evidence>
<organism evidence="1 2">
    <name type="scientific">Flavobacterium rivuli WB 3.3-2 = DSM 21788</name>
    <dbReference type="NCBI Taxonomy" id="1121895"/>
    <lineage>
        <taxon>Bacteria</taxon>
        <taxon>Pseudomonadati</taxon>
        <taxon>Bacteroidota</taxon>
        <taxon>Flavobacteriia</taxon>
        <taxon>Flavobacteriales</taxon>
        <taxon>Flavobacteriaceae</taxon>
        <taxon>Flavobacterium</taxon>
    </lineage>
</organism>
<dbReference type="Proteomes" id="UP000030152">
    <property type="component" value="Unassembled WGS sequence"/>
</dbReference>
<proteinExistence type="predicted"/>
<dbReference type="EMBL" id="JRLX01000016">
    <property type="protein sequence ID" value="KGO85807.1"/>
    <property type="molecule type" value="Genomic_DNA"/>
</dbReference>
<dbReference type="OrthoDB" id="8480302at2"/>
<reference evidence="1 2" key="1">
    <citation type="submission" date="2013-09" db="EMBL/GenBank/DDBJ databases">
        <authorList>
            <person name="Zeng Z."/>
            <person name="Chen C."/>
        </authorList>
    </citation>
    <scope>NUCLEOTIDE SEQUENCE [LARGE SCALE GENOMIC DNA]</scope>
    <source>
        <strain evidence="1 2">WB 3.3-2</strain>
    </source>
</reference>
<keyword evidence="2" id="KW-1185">Reference proteome</keyword>
<gene>
    <name evidence="1" type="ORF">Q765_14370</name>
</gene>